<protein>
    <submittedName>
        <fullName evidence="2">Transcriptional regulator</fullName>
    </submittedName>
</protein>
<comment type="caution">
    <text evidence="2">The sequence shown here is derived from an EMBL/GenBank/DDBJ whole genome shotgun (WGS) entry which is preliminary data.</text>
</comment>
<dbReference type="GO" id="GO:0003677">
    <property type="term" value="F:DNA binding"/>
    <property type="evidence" value="ECO:0007669"/>
    <property type="project" value="InterPro"/>
</dbReference>
<dbReference type="EMBL" id="LWCI01000022">
    <property type="protein sequence ID" value="KZS67587.1"/>
    <property type="molecule type" value="Genomic_DNA"/>
</dbReference>
<dbReference type="Pfam" id="PF01381">
    <property type="entry name" value="HTH_3"/>
    <property type="match status" value="1"/>
</dbReference>
<dbReference type="RefSeq" id="WP_075509288.1">
    <property type="nucleotide sequence ID" value="NZ_CP089224.1"/>
</dbReference>
<evidence type="ECO:0000313" key="2">
    <source>
        <dbReference type="EMBL" id="KZS67587.1"/>
    </source>
</evidence>
<proteinExistence type="predicted"/>
<dbReference type="SMART" id="SM00530">
    <property type="entry name" value="HTH_XRE"/>
    <property type="match status" value="1"/>
</dbReference>
<keyword evidence="3" id="KW-1185">Reference proteome</keyword>
<dbReference type="Proteomes" id="UP000077342">
    <property type="component" value="Unassembled WGS sequence"/>
</dbReference>
<gene>
    <name evidence="2" type="ORF">A4G28_13890</name>
</gene>
<dbReference type="InterPro" id="IPR001387">
    <property type="entry name" value="Cro/C1-type_HTH"/>
</dbReference>
<evidence type="ECO:0000313" key="3">
    <source>
        <dbReference type="Proteomes" id="UP000077342"/>
    </source>
</evidence>
<accession>A0A162E9I6</accession>
<dbReference type="SUPFAM" id="SSF47413">
    <property type="entry name" value="lambda repressor-like DNA-binding domains"/>
    <property type="match status" value="1"/>
</dbReference>
<sequence length="268" mass="28874">MSRESAGAAIRALRESRDWSLADLAAATGVSIMGLSYLERGARKPHKGTVQKVENGLGLPPGTYSRLLVAADPDAELARLMAAQPPAATSPRRPGTVVVDRHSDTDVLEGYAEAQLDTLRSVIDRLPATTSNEYETYILSVVSQCVKAEMLAASSWRVAVNAGSESSNRLMRHLQALEAMRSTLLERMSTSLSARFDRACAQSPLPETVIAALIGVSTDEMWDIRNRGVIPPGALPRVRAFVDAMAVAETIDTAGPDQTHHNGREQDQ</sequence>
<name>A0A162E9I6_9MYCO</name>
<dbReference type="Gene3D" id="1.10.260.40">
    <property type="entry name" value="lambda repressor-like DNA-binding domains"/>
    <property type="match status" value="1"/>
</dbReference>
<evidence type="ECO:0000259" key="1">
    <source>
        <dbReference type="PROSITE" id="PS50943"/>
    </source>
</evidence>
<dbReference type="CDD" id="cd00093">
    <property type="entry name" value="HTH_XRE"/>
    <property type="match status" value="1"/>
</dbReference>
<dbReference type="AlphaFoldDB" id="A0A162E9I6"/>
<feature type="domain" description="HTH cro/C1-type" evidence="1">
    <location>
        <begin position="10"/>
        <end position="64"/>
    </location>
</feature>
<organism evidence="2 3">
    <name type="scientific">Mycobacterium ostraviense</name>
    <dbReference type="NCBI Taxonomy" id="2738409"/>
    <lineage>
        <taxon>Bacteria</taxon>
        <taxon>Bacillati</taxon>
        <taxon>Actinomycetota</taxon>
        <taxon>Actinomycetes</taxon>
        <taxon>Mycobacteriales</taxon>
        <taxon>Mycobacteriaceae</taxon>
        <taxon>Mycobacterium</taxon>
    </lineage>
</organism>
<dbReference type="InterPro" id="IPR010982">
    <property type="entry name" value="Lambda_DNA-bd_dom_sf"/>
</dbReference>
<reference evidence="3" key="1">
    <citation type="submission" date="2016-04" db="EMBL/GenBank/DDBJ databases">
        <authorList>
            <person name="Strapagiel D."/>
            <person name="Borowka P."/>
            <person name="Marciniak B."/>
            <person name="Bakula Z."/>
            <person name="Van Ingen J."/>
            <person name="Safianowska A."/>
            <person name="Dziadek J."/>
            <person name="Jagielski T."/>
        </authorList>
    </citation>
    <scope>NUCLEOTIDE SEQUENCE [LARGE SCALE GENOMIC DNA]</scope>
    <source>
        <strain evidence="3">1010001458</strain>
    </source>
</reference>
<dbReference type="PROSITE" id="PS50943">
    <property type="entry name" value="HTH_CROC1"/>
    <property type="match status" value="1"/>
</dbReference>